<evidence type="ECO:0000313" key="4">
    <source>
        <dbReference type="Proteomes" id="UP001152622"/>
    </source>
</evidence>
<feature type="domain" description="Cordon-bleu ubiquitin-like" evidence="2">
    <location>
        <begin position="161"/>
        <end position="244"/>
    </location>
</feature>
<dbReference type="PANTHER" id="PTHR21557:SF2">
    <property type="entry name" value="CORDON-BLEU PROTEIN-LIKE 1"/>
    <property type="match status" value="1"/>
</dbReference>
<feature type="compositionally biased region" description="Polar residues" evidence="1">
    <location>
        <begin position="754"/>
        <end position="767"/>
    </location>
</feature>
<dbReference type="EMBL" id="JAINUF010000008">
    <property type="protein sequence ID" value="KAJ8352277.1"/>
    <property type="molecule type" value="Genomic_DNA"/>
</dbReference>
<accession>A0A9Q1F6T9</accession>
<protein>
    <recommendedName>
        <fullName evidence="2">Cordon-bleu ubiquitin-like domain-containing protein</fullName>
    </recommendedName>
</protein>
<gene>
    <name evidence="3" type="ORF">SKAU_G00237530</name>
</gene>
<evidence type="ECO:0000256" key="1">
    <source>
        <dbReference type="SAM" id="MobiDB-lite"/>
    </source>
</evidence>
<dbReference type="Gene3D" id="3.10.20.90">
    <property type="entry name" value="Phosphatidylinositol 3-kinase Catalytic Subunit, Chain A, domain 1"/>
    <property type="match status" value="1"/>
</dbReference>
<organism evidence="3 4">
    <name type="scientific">Synaphobranchus kaupii</name>
    <name type="common">Kaup's arrowtooth eel</name>
    <dbReference type="NCBI Taxonomy" id="118154"/>
    <lineage>
        <taxon>Eukaryota</taxon>
        <taxon>Metazoa</taxon>
        <taxon>Chordata</taxon>
        <taxon>Craniata</taxon>
        <taxon>Vertebrata</taxon>
        <taxon>Euteleostomi</taxon>
        <taxon>Actinopterygii</taxon>
        <taxon>Neopterygii</taxon>
        <taxon>Teleostei</taxon>
        <taxon>Anguilliformes</taxon>
        <taxon>Synaphobranchidae</taxon>
        <taxon>Synaphobranchus</taxon>
    </lineage>
</organism>
<feature type="compositionally biased region" description="Basic and acidic residues" evidence="1">
    <location>
        <begin position="258"/>
        <end position="276"/>
    </location>
</feature>
<keyword evidence="4" id="KW-1185">Reference proteome</keyword>
<evidence type="ECO:0000259" key="2">
    <source>
        <dbReference type="Pfam" id="PF09469"/>
    </source>
</evidence>
<dbReference type="Pfam" id="PF09469">
    <property type="entry name" value="Cobl"/>
    <property type="match status" value="1"/>
</dbReference>
<feature type="compositionally biased region" description="Polar residues" evidence="1">
    <location>
        <begin position="1074"/>
        <end position="1085"/>
    </location>
</feature>
<dbReference type="InterPro" id="IPR039895">
    <property type="entry name" value="COBL-like"/>
</dbReference>
<feature type="compositionally biased region" description="Pro residues" evidence="1">
    <location>
        <begin position="563"/>
        <end position="572"/>
    </location>
</feature>
<feature type="region of interest" description="Disordered" evidence="1">
    <location>
        <begin position="754"/>
        <end position="790"/>
    </location>
</feature>
<evidence type="ECO:0000313" key="3">
    <source>
        <dbReference type="EMBL" id="KAJ8352277.1"/>
    </source>
</evidence>
<feature type="compositionally biased region" description="Polar residues" evidence="1">
    <location>
        <begin position="835"/>
        <end position="848"/>
    </location>
</feature>
<feature type="compositionally biased region" description="Low complexity" evidence="1">
    <location>
        <begin position="974"/>
        <end position="985"/>
    </location>
</feature>
<feature type="region of interest" description="Disordered" evidence="1">
    <location>
        <begin position="1"/>
        <end position="54"/>
    </location>
</feature>
<feature type="region of interest" description="Disordered" evidence="1">
    <location>
        <begin position="348"/>
        <end position="595"/>
    </location>
</feature>
<dbReference type="Proteomes" id="UP001152622">
    <property type="component" value="Chromosome 8"/>
</dbReference>
<proteinExistence type="predicted"/>
<sequence>MRSEKSPTDIVKSVELGTGMDDHGSQGTPRPLPPASRRSTKGKAPAPPAAKGLDGQRLSLRLLGSPLSTMDQKENLIDKDLNLTVVLPGGVEKTATVPGSKPMMDLLVTLCAKYHLNPSSHTIELISTNRNHIKFKPNALIGALEAEKILLKPKGVDEKSKKTGPQMPEATVRLVINYKKTQKTILRVNPRVPLEELMPAVCEKCEFDQKTSVLTRDVQSGEPLDLTKSLNDFGLREVYARDTKSVNSPDLPSSPIYEGDRSPSYKSRSFKEKENKGLFSMFRKSKKKTDQAVTMSAPTSPVLGKPRPVSMPLLGASASVYESNTMPSDVPKKRRAPLPPITLSQSLTCSLSELQPNSPDEALPEGDREASGIRRGSSTESSLKRTKRKAPPPPSSPSAVANQDVVLEDGSIKAGTAPHSPLEEISEQEEMAVSAAPDPSTVTDVQMDDGSPDPSTDGKMEPAPPPAEAQSLPSPLDGTGEDQSNDLSSDGKPAKDPASDQESTEQTLNSMETAELEHRDSAGTDLSPPAEVEQAGVLEENGSVLGDDKEKSDSGVCTAPSTPEIPAPPVPQPLTRDGETMTCDEQSGEAPEEHVEKAEVLAVDGVATLVGDASTASPDVQLPVRQEAASPTETARLKRDMATSTEEPPQGEAPPTLPQEPKSPPIYLLDYSPKPKPSNELTREYIPKVGLTTYTIVPQKSLEKLRFFEVELTLETPGSTPGHIVAVGPQHCLAGVPADQLELLSPTLRVGTPLSNGRVASSDSSHGNALPAQPAPAPADSKPPSPYHAGGWAAAAQLLKQKKIPPATKPKPGSFRLSLHKRSPGYVTSAAVKSANASHWTEEAQTGQDEPKPQEEKAVDGPTSGLHSPATNLGGPAPRPVDFAPNVIVPAPGPTNTTPNVNVHFPGASGSVPRLTRQLSLPAKDPVVGLSLERLRSFVAPKPYVPVSQSRFARAVSSAIKRSQSFTKASSADPQSPSSLPTSPLANQHSIKELAEPSRSLEKEAQEKEEGKLPAPQREEQPDCGTGGSMPSKTPGGSDRGATRDAPADGTSHAEGETNSPAVPDALPPLSLNGGPTETQPTEVE</sequence>
<dbReference type="OrthoDB" id="8882621at2759"/>
<feature type="compositionally biased region" description="Polar residues" evidence="1">
    <location>
        <begin position="348"/>
        <end position="358"/>
    </location>
</feature>
<feature type="compositionally biased region" description="Pro residues" evidence="1">
    <location>
        <begin position="773"/>
        <end position="786"/>
    </location>
</feature>
<dbReference type="PANTHER" id="PTHR21557">
    <property type="entry name" value="CORDON-BLEU"/>
    <property type="match status" value="1"/>
</dbReference>
<reference evidence="3" key="1">
    <citation type="journal article" date="2023" name="Science">
        <title>Genome structures resolve the early diversification of teleost fishes.</title>
        <authorList>
            <person name="Parey E."/>
            <person name="Louis A."/>
            <person name="Montfort J."/>
            <person name="Bouchez O."/>
            <person name="Roques C."/>
            <person name="Iampietro C."/>
            <person name="Lluch J."/>
            <person name="Castinel A."/>
            <person name="Donnadieu C."/>
            <person name="Desvignes T."/>
            <person name="Floi Bucao C."/>
            <person name="Jouanno E."/>
            <person name="Wen M."/>
            <person name="Mejri S."/>
            <person name="Dirks R."/>
            <person name="Jansen H."/>
            <person name="Henkel C."/>
            <person name="Chen W.J."/>
            <person name="Zahm M."/>
            <person name="Cabau C."/>
            <person name="Klopp C."/>
            <person name="Thompson A.W."/>
            <person name="Robinson-Rechavi M."/>
            <person name="Braasch I."/>
            <person name="Lecointre G."/>
            <person name="Bobe J."/>
            <person name="Postlethwait J.H."/>
            <person name="Berthelot C."/>
            <person name="Roest Crollius H."/>
            <person name="Guiguen Y."/>
        </authorList>
    </citation>
    <scope>NUCLEOTIDE SEQUENCE</scope>
    <source>
        <strain evidence="3">WJC10195</strain>
    </source>
</reference>
<dbReference type="AlphaFoldDB" id="A0A9Q1F6T9"/>
<feature type="compositionally biased region" description="Basic and acidic residues" evidence="1">
    <location>
        <begin position="849"/>
        <end position="859"/>
    </location>
</feature>
<name>A0A9Q1F6T9_SYNKA</name>
<feature type="compositionally biased region" description="Basic and acidic residues" evidence="1">
    <location>
        <begin position="990"/>
        <end position="1021"/>
    </location>
</feature>
<feature type="compositionally biased region" description="Polar residues" evidence="1">
    <location>
        <begin position="500"/>
        <end position="512"/>
    </location>
</feature>
<dbReference type="GO" id="GO:0003785">
    <property type="term" value="F:actin monomer binding"/>
    <property type="evidence" value="ECO:0007669"/>
    <property type="project" value="InterPro"/>
</dbReference>
<feature type="region of interest" description="Disordered" evidence="1">
    <location>
        <begin position="965"/>
        <end position="1085"/>
    </location>
</feature>
<feature type="compositionally biased region" description="Pro residues" evidence="1">
    <location>
        <begin position="651"/>
        <end position="664"/>
    </location>
</feature>
<feature type="region of interest" description="Disordered" evidence="1">
    <location>
        <begin position="244"/>
        <end position="310"/>
    </location>
</feature>
<comment type="caution">
    <text evidence="3">The sequence shown here is derived from an EMBL/GenBank/DDBJ whole genome shotgun (WGS) entry which is preliminary data.</text>
</comment>
<feature type="region of interest" description="Disordered" evidence="1">
    <location>
        <begin position="828"/>
        <end position="879"/>
    </location>
</feature>
<feature type="region of interest" description="Disordered" evidence="1">
    <location>
        <begin position="614"/>
        <end position="681"/>
    </location>
</feature>
<dbReference type="InterPro" id="IPR019025">
    <property type="entry name" value="Cordon-bleu_ubiquitin_domain"/>
</dbReference>
<feature type="compositionally biased region" description="Basic and acidic residues" evidence="1">
    <location>
        <begin position="1041"/>
        <end position="1056"/>
    </location>
</feature>